<dbReference type="OrthoDB" id="9182727at2"/>
<organism evidence="2 3">
    <name type="scientific">Lentzea albidocapillata</name>
    <dbReference type="NCBI Taxonomy" id="40571"/>
    <lineage>
        <taxon>Bacteria</taxon>
        <taxon>Bacillati</taxon>
        <taxon>Actinomycetota</taxon>
        <taxon>Actinomycetes</taxon>
        <taxon>Pseudonocardiales</taxon>
        <taxon>Pseudonocardiaceae</taxon>
        <taxon>Lentzea</taxon>
    </lineage>
</organism>
<proteinExistence type="predicted"/>
<accession>A0A1W2FS40</accession>
<keyword evidence="3" id="KW-1185">Reference proteome</keyword>
<gene>
    <name evidence="2" type="ORF">SAMN05660733_07825</name>
</gene>
<dbReference type="EMBL" id="FWYC01000022">
    <property type="protein sequence ID" value="SMD24745.1"/>
    <property type="molecule type" value="Genomic_DNA"/>
</dbReference>
<dbReference type="RefSeq" id="WP_051771233.1">
    <property type="nucleotide sequence ID" value="NZ_FWYC01000022.1"/>
</dbReference>
<dbReference type="STRING" id="40571.SAMN05660733_07825"/>
<dbReference type="Proteomes" id="UP000192840">
    <property type="component" value="Unassembled WGS sequence"/>
</dbReference>
<sequence length="505" mass="56673">MEPNVSSTVGGIFDGFEDYRTPSDDDYRRIFKAGLVVFDANVLLNLYRFNSTTRRDLIAVMQGLGGNLWIPHQVMREFWRNRESTLDRLNDGPRESLELLEKANKTAENAVSAWSKKIALDDARKSDLMDKLETAFRTVREAMIAQAADDAAEHARDTNADTILSTLASTLANRVGSALPSEDHAAALIEAERRIAAQEPPGFLDADKTNEDLRAGDYLVWEQLLREAEQRKCDVLLVTSDVKDDWWSRVKSDLRGPRPELAAEFRERAGSRFFMLTPSEFVTKAAALTSVSVNPRSAADIERVGNPLNDPLPADVAFEVVERLFNHAIAVNWHNLSGSARMRDLSALVDDPAIGGVLQNYFTLEGTRAWMKDTLNRHFNYALKGFGRYQHLVRMRHQTPQEVIAAACGPSWYVVPDSQGLRPYHCLASDGSNSRYVCWGPERSFRDLLFAAMNNHSTEQERSAVVILHGDAVDNAQHYRDMATQAGVDLVFLEEELKLNLDYAP</sequence>
<evidence type="ECO:0000313" key="2">
    <source>
        <dbReference type="EMBL" id="SMD24745.1"/>
    </source>
</evidence>
<dbReference type="AlphaFoldDB" id="A0A1W2FS40"/>
<feature type="domain" description="PIN like" evidence="1">
    <location>
        <begin position="35"/>
        <end position="261"/>
    </location>
</feature>
<evidence type="ECO:0000259" key="1">
    <source>
        <dbReference type="Pfam" id="PF18476"/>
    </source>
</evidence>
<evidence type="ECO:0000313" key="3">
    <source>
        <dbReference type="Proteomes" id="UP000192840"/>
    </source>
</evidence>
<protein>
    <recommendedName>
        <fullName evidence="1">PIN like domain-containing protein</fullName>
    </recommendedName>
</protein>
<dbReference type="Pfam" id="PF18476">
    <property type="entry name" value="PIN_8"/>
    <property type="match status" value="1"/>
</dbReference>
<name>A0A1W2FS40_9PSEU</name>
<dbReference type="InterPro" id="IPR041578">
    <property type="entry name" value="PIN_8"/>
</dbReference>
<reference evidence="3" key="1">
    <citation type="submission" date="2017-04" db="EMBL/GenBank/DDBJ databases">
        <authorList>
            <person name="Varghese N."/>
            <person name="Submissions S."/>
        </authorList>
    </citation>
    <scope>NUCLEOTIDE SEQUENCE [LARGE SCALE GENOMIC DNA]</scope>
    <source>
        <strain evidence="3">DSM 44073</strain>
    </source>
</reference>